<name>A0AAE9W8G0_9SCHI</name>
<dbReference type="Proteomes" id="UP001212411">
    <property type="component" value="Chromosome 1"/>
</dbReference>
<dbReference type="Pfam" id="PF09734">
    <property type="entry name" value="Tau95"/>
    <property type="match status" value="1"/>
</dbReference>
<feature type="domain" description="Transcription factor IIIC subunit Tfc1/Sfc1 triple barrel" evidence="7">
    <location>
        <begin position="14"/>
        <end position="108"/>
    </location>
</feature>
<keyword evidence="2" id="KW-0238">DNA-binding</keyword>
<dbReference type="GO" id="GO:0006384">
    <property type="term" value="P:transcription initiation at RNA polymerase III promoter"/>
    <property type="evidence" value="ECO:0007669"/>
    <property type="project" value="InterPro"/>
</dbReference>
<dbReference type="InterPro" id="IPR041499">
    <property type="entry name" value="Tfc1/Sfc1_N"/>
</dbReference>
<proteinExistence type="predicted"/>
<keyword evidence="4" id="KW-0539">Nucleus</keyword>
<dbReference type="InterPro" id="IPR040454">
    <property type="entry name" value="TF_IIIC_Tfc1/Sfc1"/>
</dbReference>
<dbReference type="PANTHER" id="PTHR13230">
    <property type="entry name" value="GENERAL TRANSCRIPTION FACTOR IIIC, POLYPEPTIDE 5"/>
    <property type="match status" value="1"/>
</dbReference>
<keyword evidence="3" id="KW-0804">Transcription</keyword>
<evidence type="ECO:0000259" key="6">
    <source>
        <dbReference type="Pfam" id="PF09734"/>
    </source>
</evidence>
<dbReference type="GO" id="GO:0001002">
    <property type="term" value="F:RNA polymerase III type 1 promoter sequence-specific DNA binding"/>
    <property type="evidence" value="ECO:0007669"/>
    <property type="project" value="TreeGrafter"/>
</dbReference>
<dbReference type="InterPro" id="IPR042536">
    <property type="entry name" value="TFIIIC_tauA_Sfc1"/>
</dbReference>
<evidence type="ECO:0000256" key="5">
    <source>
        <dbReference type="SAM" id="MobiDB-lite"/>
    </source>
</evidence>
<comment type="subcellular location">
    <subcellularLocation>
        <location evidence="1">Nucleus</location>
    </subcellularLocation>
</comment>
<reference evidence="8 9" key="1">
    <citation type="journal article" date="2023" name="G3 (Bethesda)">
        <title>A high-quality reference genome for the fission yeast Schizosaccharomyces osmophilus.</title>
        <authorList>
            <person name="Jia G.S."/>
            <person name="Zhang W.C."/>
            <person name="Liang Y."/>
            <person name="Liu X.H."/>
            <person name="Rhind N."/>
            <person name="Pidoux A."/>
            <person name="Brysch-Herzberg M."/>
            <person name="Du L.L."/>
        </authorList>
    </citation>
    <scope>NUCLEOTIDE SEQUENCE [LARGE SCALE GENOMIC DNA]</scope>
    <source>
        <strain evidence="8 9">CBS 15793</strain>
    </source>
</reference>
<keyword evidence="9" id="KW-1185">Reference proteome</keyword>
<dbReference type="InterPro" id="IPR019136">
    <property type="entry name" value="TF_IIIC_su-5_HTH"/>
</dbReference>
<feature type="domain" description="Transcription factor IIIC subunit 5 HTH" evidence="6">
    <location>
        <begin position="147"/>
        <end position="295"/>
    </location>
</feature>
<dbReference type="AlphaFoldDB" id="A0AAE9W8G0"/>
<evidence type="ECO:0000259" key="7">
    <source>
        <dbReference type="Pfam" id="PF17682"/>
    </source>
</evidence>
<dbReference type="PANTHER" id="PTHR13230:SF5">
    <property type="entry name" value="GENERAL TRANSCRIPTION FACTOR 3C POLYPEPTIDE 5"/>
    <property type="match status" value="1"/>
</dbReference>
<sequence length="457" mass="53045">MSVKTNISEKEYTSIEHPGLIKNESTFYETLGGVPEIQKAVSTSFRNPKHALLELKLRPQDHYHHPVQAKLRQRNDILVRVKKNGEINSAGRIRHAFVFRDMADFQYSTENSPFTKKLDASLRTLDFDAISKFNIDLSPVQRDNLDMPPPPLFSQVPLPTFYNYQQNPLVGRVRLPDGSTTIMNLKGQCRVWIITANMNVDHVPTLKHQKLSESPSKTVQEVIDAIKPLFHDRPIWTRRALLNHIDPSYLHYLKFALPYISYLWSSGPFRDTYTIFGYDPRKDPKAAAYQALFFKLRLNKNQKGHKNHIFDGKTPYPLNRIYQICDITDSQISSLLKDSPLRSECHRETGWYRSGRFYKIRDLMREKLYALIEGRRPSAVTLDALMNAEEVDVSDKETNEEDKATSAKDITLEPEDYTSSDARVNELMKNLMERSQEHEGFDELYDFDEDYEDIFGE</sequence>
<protein>
    <submittedName>
        <fullName evidence="8">Transcription factor TFIIIC complex A box associated subunit Sfc1</fullName>
    </submittedName>
</protein>
<evidence type="ECO:0000256" key="4">
    <source>
        <dbReference type="ARBA" id="ARBA00023242"/>
    </source>
</evidence>
<accession>A0AAE9W8G0</accession>
<dbReference type="RefSeq" id="XP_056035551.1">
    <property type="nucleotide sequence ID" value="XM_056180695.1"/>
</dbReference>
<evidence type="ECO:0000313" key="8">
    <source>
        <dbReference type="EMBL" id="WBW71308.1"/>
    </source>
</evidence>
<feature type="region of interest" description="Disordered" evidence="5">
    <location>
        <begin position="392"/>
        <end position="419"/>
    </location>
</feature>
<dbReference type="KEGG" id="som:SOMG_01902"/>
<dbReference type="GO" id="GO:0001003">
    <property type="term" value="F:RNA polymerase III type 2 promoter sequence-specific DNA binding"/>
    <property type="evidence" value="ECO:0007669"/>
    <property type="project" value="TreeGrafter"/>
</dbReference>
<feature type="compositionally biased region" description="Basic and acidic residues" evidence="5">
    <location>
        <begin position="393"/>
        <end position="406"/>
    </location>
</feature>
<dbReference type="GO" id="GO:0000127">
    <property type="term" value="C:transcription factor TFIIIC complex"/>
    <property type="evidence" value="ECO:0007669"/>
    <property type="project" value="InterPro"/>
</dbReference>
<organism evidence="8 9">
    <name type="scientific">Schizosaccharomyces osmophilus</name>
    <dbReference type="NCBI Taxonomy" id="2545709"/>
    <lineage>
        <taxon>Eukaryota</taxon>
        <taxon>Fungi</taxon>
        <taxon>Dikarya</taxon>
        <taxon>Ascomycota</taxon>
        <taxon>Taphrinomycotina</taxon>
        <taxon>Schizosaccharomycetes</taxon>
        <taxon>Schizosaccharomycetales</taxon>
        <taxon>Schizosaccharomycetaceae</taxon>
        <taxon>Schizosaccharomyces</taxon>
    </lineage>
</organism>
<dbReference type="GeneID" id="80875384"/>
<dbReference type="GO" id="GO:0005634">
    <property type="term" value="C:nucleus"/>
    <property type="evidence" value="ECO:0007669"/>
    <property type="project" value="UniProtKB-SubCell"/>
</dbReference>
<dbReference type="Gene3D" id="3.30.200.160">
    <property type="entry name" value="TFIIIC, subcomplex tauA, subunit Sfc1, barrel domain"/>
    <property type="match status" value="1"/>
</dbReference>
<gene>
    <name evidence="8" type="primary">sfc1</name>
    <name evidence="8" type="ORF">SOMG_01902</name>
</gene>
<evidence type="ECO:0000256" key="2">
    <source>
        <dbReference type="ARBA" id="ARBA00023125"/>
    </source>
</evidence>
<evidence type="ECO:0000313" key="9">
    <source>
        <dbReference type="Proteomes" id="UP001212411"/>
    </source>
</evidence>
<evidence type="ECO:0000256" key="1">
    <source>
        <dbReference type="ARBA" id="ARBA00004123"/>
    </source>
</evidence>
<dbReference type="EMBL" id="CP115611">
    <property type="protein sequence ID" value="WBW71308.1"/>
    <property type="molecule type" value="Genomic_DNA"/>
</dbReference>
<evidence type="ECO:0000256" key="3">
    <source>
        <dbReference type="ARBA" id="ARBA00023163"/>
    </source>
</evidence>
<dbReference type="Pfam" id="PF17682">
    <property type="entry name" value="Tau95_N"/>
    <property type="match status" value="1"/>
</dbReference>